<dbReference type="EMBL" id="WIBF01000004">
    <property type="protein sequence ID" value="MQQ08585.1"/>
    <property type="molecule type" value="Genomic_DNA"/>
</dbReference>
<sequence>MPDTHDIKAVVFDLGNVLINWAPEAFFDNQIGAERRKAFFDAVPMHETNLNIDRGYPFRDTIADLAQAHPEWQTEIWMWHDNWLQMASPRISHSERLLRALKSKGIPVLSLTNFGVETFEIAKEEYEFLSLFDQSYVSGQLKCIKPDAEIYAHLEAGSGFSGTELIFADDRTDNVKAAAQRGWHTHLFTTPQGWADRLVSEQLLTEEEAQ</sequence>
<reference evidence="1 2" key="1">
    <citation type="submission" date="2019-10" db="EMBL/GenBank/DDBJ databases">
        <title>Epibacterium sp. nov., isolated from seawater.</title>
        <authorList>
            <person name="Zhang X."/>
            <person name="Li N."/>
        </authorList>
    </citation>
    <scope>NUCLEOTIDE SEQUENCE [LARGE SCALE GENOMIC DNA]</scope>
    <source>
        <strain evidence="1 2">SM1979</strain>
    </source>
</reference>
<dbReference type="Pfam" id="PF00702">
    <property type="entry name" value="Hydrolase"/>
    <property type="match status" value="1"/>
</dbReference>
<comment type="caution">
    <text evidence="1">The sequence shown here is derived from an EMBL/GenBank/DDBJ whole genome shotgun (WGS) entry which is preliminary data.</text>
</comment>
<dbReference type="Proteomes" id="UP000444174">
    <property type="component" value="Unassembled WGS sequence"/>
</dbReference>
<accession>A0A843YFY3</accession>
<dbReference type="SFLD" id="SFLDG01129">
    <property type="entry name" value="C1.5:_HAD__Beta-PGM__Phosphata"/>
    <property type="match status" value="1"/>
</dbReference>
<proteinExistence type="predicted"/>
<dbReference type="SFLD" id="SFLDS00003">
    <property type="entry name" value="Haloacid_Dehalogenase"/>
    <property type="match status" value="1"/>
</dbReference>
<protein>
    <submittedName>
        <fullName evidence="1">HAD-IA family hydrolase</fullName>
    </submittedName>
</protein>
<dbReference type="CDD" id="cd02603">
    <property type="entry name" value="HAD_sEH-N_like"/>
    <property type="match status" value="1"/>
</dbReference>
<dbReference type="Gene3D" id="1.10.150.240">
    <property type="entry name" value="Putative phosphatase, domain 2"/>
    <property type="match status" value="1"/>
</dbReference>
<evidence type="ECO:0000313" key="2">
    <source>
        <dbReference type="Proteomes" id="UP000444174"/>
    </source>
</evidence>
<dbReference type="InterPro" id="IPR006439">
    <property type="entry name" value="HAD-SF_hydro_IA"/>
</dbReference>
<dbReference type="SUPFAM" id="SSF56784">
    <property type="entry name" value="HAD-like"/>
    <property type="match status" value="1"/>
</dbReference>
<dbReference type="AlphaFoldDB" id="A0A843YFY3"/>
<organism evidence="1 2">
    <name type="scientific">Tritonibacter litoralis</name>
    <dbReference type="NCBI Taxonomy" id="2662264"/>
    <lineage>
        <taxon>Bacteria</taxon>
        <taxon>Pseudomonadati</taxon>
        <taxon>Pseudomonadota</taxon>
        <taxon>Alphaproteobacteria</taxon>
        <taxon>Rhodobacterales</taxon>
        <taxon>Paracoccaceae</taxon>
        <taxon>Tritonibacter</taxon>
    </lineage>
</organism>
<dbReference type="InterPro" id="IPR036412">
    <property type="entry name" value="HAD-like_sf"/>
</dbReference>
<dbReference type="InterPro" id="IPR023214">
    <property type="entry name" value="HAD_sf"/>
</dbReference>
<dbReference type="Gene3D" id="3.40.50.1000">
    <property type="entry name" value="HAD superfamily/HAD-like"/>
    <property type="match status" value="1"/>
</dbReference>
<dbReference type="PANTHER" id="PTHR43611:SF3">
    <property type="entry name" value="FLAVIN MONONUCLEOTIDE HYDROLASE 1, CHLOROPLATIC"/>
    <property type="match status" value="1"/>
</dbReference>
<name>A0A843YFY3_9RHOB</name>
<dbReference type="NCBIfam" id="TIGR01509">
    <property type="entry name" value="HAD-SF-IA-v3"/>
    <property type="match status" value="1"/>
</dbReference>
<gene>
    <name evidence="1" type="ORF">GFB49_08990</name>
</gene>
<dbReference type="PRINTS" id="PR00413">
    <property type="entry name" value="HADHALOGNASE"/>
</dbReference>
<dbReference type="GO" id="GO:0016787">
    <property type="term" value="F:hydrolase activity"/>
    <property type="evidence" value="ECO:0007669"/>
    <property type="project" value="UniProtKB-KW"/>
</dbReference>
<dbReference type="InterPro" id="IPR023198">
    <property type="entry name" value="PGP-like_dom2"/>
</dbReference>
<dbReference type="PANTHER" id="PTHR43611">
    <property type="entry name" value="ALPHA-D-GLUCOSE 1-PHOSPHATE PHOSPHATASE"/>
    <property type="match status" value="1"/>
</dbReference>
<dbReference type="RefSeq" id="WP_153215522.1">
    <property type="nucleotide sequence ID" value="NZ_WIBF01000004.1"/>
</dbReference>
<evidence type="ECO:0000313" key="1">
    <source>
        <dbReference type="EMBL" id="MQQ08585.1"/>
    </source>
</evidence>
<keyword evidence="1" id="KW-0378">Hydrolase</keyword>
<keyword evidence="2" id="KW-1185">Reference proteome</keyword>